<keyword evidence="2" id="KW-1185">Reference proteome</keyword>
<organism evidence="1 2">
    <name type="scientific">Natrinema salaciae</name>
    <dbReference type="NCBI Taxonomy" id="1186196"/>
    <lineage>
        <taxon>Archaea</taxon>
        <taxon>Methanobacteriati</taxon>
        <taxon>Methanobacteriota</taxon>
        <taxon>Stenosarchaea group</taxon>
        <taxon>Halobacteria</taxon>
        <taxon>Halobacteriales</taxon>
        <taxon>Natrialbaceae</taxon>
        <taxon>Natrinema</taxon>
    </lineage>
</organism>
<name>A0A1H9M2Q8_9EURY</name>
<dbReference type="RefSeq" id="WP_090618896.1">
    <property type="nucleotide sequence ID" value="NZ_FOFD01000004.1"/>
</dbReference>
<dbReference type="InterPro" id="IPR045396">
    <property type="entry name" value="DUF6517"/>
</dbReference>
<evidence type="ECO:0000313" key="1">
    <source>
        <dbReference type="EMBL" id="SER17990.1"/>
    </source>
</evidence>
<dbReference type="Pfam" id="PF20127">
    <property type="entry name" value="DUF6517"/>
    <property type="match status" value="1"/>
</dbReference>
<dbReference type="AlphaFoldDB" id="A0A1H9M2Q8"/>
<dbReference type="EMBL" id="FOFD01000004">
    <property type="protein sequence ID" value="SER17990.1"/>
    <property type="molecule type" value="Genomic_DNA"/>
</dbReference>
<reference evidence="2" key="1">
    <citation type="submission" date="2016-10" db="EMBL/GenBank/DDBJ databases">
        <authorList>
            <person name="Varghese N."/>
            <person name="Submissions S."/>
        </authorList>
    </citation>
    <scope>NUCLEOTIDE SEQUENCE [LARGE SCALE GENOMIC DNA]</scope>
    <source>
        <strain evidence="2">DSM 25055</strain>
    </source>
</reference>
<proteinExistence type="predicted"/>
<accession>A0A1H9M2Q8</accession>
<evidence type="ECO:0000313" key="2">
    <source>
        <dbReference type="Proteomes" id="UP000199114"/>
    </source>
</evidence>
<protein>
    <submittedName>
        <fullName evidence="1">Uncharacterized protein</fullName>
    </submittedName>
</protein>
<gene>
    <name evidence="1" type="ORF">SAMN04489841_3181</name>
</gene>
<dbReference type="STRING" id="1186196.SAMN04489841_3181"/>
<sequence length="221" mass="23286">MAIDLPPAVVDDWRRLDRRTDERTLSLATVTAETTIFEHRPTAEALERLRADGDIPARSLFTVALDISPSLSAIGLSPADALEMAAPKAREGFVETVEDDGIAVGEKRASEYIDRPDGSVGHLTVFEVAYPTDSGTATGAASADGGDDVEDAAIDAEAHVAVWPAADAYVLAGGLLPLETPDSDLLAAALDVDPARDREAIVDVFRGLELESGTDDEADSE</sequence>
<dbReference type="OrthoDB" id="169585at2157"/>
<dbReference type="Proteomes" id="UP000199114">
    <property type="component" value="Unassembled WGS sequence"/>
</dbReference>